<gene>
    <name evidence="1" type="ORF">MOV92_15920</name>
</gene>
<dbReference type="Proteomes" id="UP000829194">
    <property type="component" value="Chromosome"/>
</dbReference>
<evidence type="ECO:0000313" key="2">
    <source>
        <dbReference type="Proteomes" id="UP000829194"/>
    </source>
</evidence>
<evidence type="ECO:0000313" key="1">
    <source>
        <dbReference type="EMBL" id="UNP27979.1"/>
    </source>
</evidence>
<keyword evidence="2" id="KW-1185">Reference proteome</keyword>
<name>A0ABY3X5Y9_9GAMM</name>
<dbReference type="EMBL" id="CP093547">
    <property type="protein sequence ID" value="UNP27979.1"/>
    <property type="molecule type" value="Genomic_DNA"/>
</dbReference>
<proteinExistence type="predicted"/>
<reference evidence="1 2" key="1">
    <citation type="submission" date="2022-03" db="EMBL/GenBank/DDBJ databases">
        <title>Complete genome sequence of Lysobacter capsici VKM B-2533 and Lysobacter gummosus 10.1.1, promising sources of lytic agents.</title>
        <authorList>
            <person name="Tarlachkov S.V."/>
            <person name="Kudryakova I.V."/>
            <person name="Afoshin A.S."/>
            <person name="Leontyevskaya E.A."/>
            <person name="Leontyevskaya N.V."/>
        </authorList>
    </citation>
    <scope>NUCLEOTIDE SEQUENCE [LARGE SCALE GENOMIC DNA]</scope>
    <source>
        <strain evidence="1 2">10.1.1</strain>
    </source>
</reference>
<protein>
    <submittedName>
        <fullName evidence="1">Uncharacterized protein</fullName>
    </submittedName>
</protein>
<sequence length="123" mass="14099">MAFPVHLPPRSHQRRPEEFRYLLMLLDALLENPSGVYRIEATAGMVISNNARLRELLTMLTRAKRLDALFDELADALFPGTEKGQLGILAFTIGGARYAFRFTEEYGPPNFRWRIEPITFSVE</sequence>
<dbReference type="RefSeq" id="WP_148648938.1">
    <property type="nucleotide sequence ID" value="NZ_CP011131.1"/>
</dbReference>
<accession>A0ABY3X5Y9</accession>
<organism evidence="1 2">
    <name type="scientific">Lysobacter gummosus</name>
    <dbReference type="NCBI Taxonomy" id="262324"/>
    <lineage>
        <taxon>Bacteria</taxon>
        <taxon>Pseudomonadati</taxon>
        <taxon>Pseudomonadota</taxon>
        <taxon>Gammaproteobacteria</taxon>
        <taxon>Lysobacterales</taxon>
        <taxon>Lysobacteraceae</taxon>
        <taxon>Lysobacter</taxon>
    </lineage>
</organism>